<accession>A0A183D7X3</accession>
<dbReference type="Proteomes" id="UP000271098">
    <property type="component" value="Unassembled WGS sequence"/>
</dbReference>
<evidence type="ECO:0000313" key="1">
    <source>
        <dbReference type="EMBL" id="VDK47507.1"/>
    </source>
</evidence>
<proteinExistence type="predicted"/>
<reference evidence="3" key="1">
    <citation type="submission" date="2016-06" db="UniProtKB">
        <authorList>
            <consortium name="WormBaseParasite"/>
        </authorList>
    </citation>
    <scope>IDENTIFICATION</scope>
</reference>
<gene>
    <name evidence="1" type="ORF">GPUH_LOCUS4815</name>
</gene>
<dbReference type="EMBL" id="UYRT01009481">
    <property type="protein sequence ID" value="VDK47507.1"/>
    <property type="molecule type" value="Genomic_DNA"/>
</dbReference>
<evidence type="ECO:0000313" key="2">
    <source>
        <dbReference type="Proteomes" id="UP000271098"/>
    </source>
</evidence>
<keyword evidence="2" id="KW-1185">Reference proteome</keyword>
<name>A0A183D7X3_9BILA</name>
<reference evidence="1 2" key="2">
    <citation type="submission" date="2018-11" db="EMBL/GenBank/DDBJ databases">
        <authorList>
            <consortium name="Pathogen Informatics"/>
        </authorList>
    </citation>
    <scope>NUCLEOTIDE SEQUENCE [LARGE SCALE GENOMIC DNA]</scope>
</reference>
<evidence type="ECO:0000313" key="3">
    <source>
        <dbReference type="WBParaSite" id="GPUH_0000482101-mRNA-1"/>
    </source>
</evidence>
<dbReference type="WBParaSite" id="GPUH_0000482101-mRNA-1">
    <property type="protein sequence ID" value="GPUH_0000482101-mRNA-1"/>
    <property type="gene ID" value="GPUH_0000482101"/>
</dbReference>
<dbReference type="AlphaFoldDB" id="A0A183D7X3"/>
<organism evidence="3">
    <name type="scientific">Gongylonema pulchrum</name>
    <dbReference type="NCBI Taxonomy" id="637853"/>
    <lineage>
        <taxon>Eukaryota</taxon>
        <taxon>Metazoa</taxon>
        <taxon>Ecdysozoa</taxon>
        <taxon>Nematoda</taxon>
        <taxon>Chromadorea</taxon>
        <taxon>Rhabditida</taxon>
        <taxon>Spirurina</taxon>
        <taxon>Spiruromorpha</taxon>
        <taxon>Spiruroidea</taxon>
        <taxon>Gongylonematidae</taxon>
        <taxon>Gongylonema</taxon>
    </lineage>
</organism>
<protein>
    <submittedName>
        <fullName evidence="3">Clathrin light chain</fullName>
    </submittedName>
</protein>
<sequence length="169" mass="19988">MSKECGEGSSEDRIGDTQDLAVFEKTDAEIVSKLKKVKEGIAECKKNQIKMEQQIADWEKQQKQLYDRETAEYRIFSLVRAHRKCVKDRNAAEENYTNCNNDKEMLKWKRSKKCPPKHDNLVVWKKKLEEATVERDQCSKDSKEVIEWVKHHEAVKVIFELLRRQENNC</sequence>